<reference evidence="2 3" key="1">
    <citation type="submission" date="2017-08" db="EMBL/GenBank/DDBJ databases">
        <title>Draft genome sequence of filamentous cyanobacterium Calothrix elsteri CCALA 953.</title>
        <authorList>
            <person name="Gagunashvili A.N."/>
            <person name="Elster J."/>
            <person name="Andresson O.S."/>
        </authorList>
    </citation>
    <scope>NUCLEOTIDE SEQUENCE [LARGE SCALE GENOMIC DNA]</scope>
    <source>
        <strain evidence="2 3">CCALA 953</strain>
    </source>
</reference>
<sequence>METYLSHGCDGDNVVYLQECLNSFGYDLDVDGIFGDDTQEAVEDFQSAQGLEADGIVGSMTWDAIQNILASFEPAC</sequence>
<dbReference type="SUPFAM" id="SSF47090">
    <property type="entry name" value="PGBD-like"/>
    <property type="match status" value="1"/>
</dbReference>
<gene>
    <name evidence="2" type="ORF">CK510_00075</name>
</gene>
<dbReference type="AlphaFoldDB" id="A0A2A2TQC9"/>
<protein>
    <submittedName>
        <fullName evidence="2">Peptidoglycan-binding protein</fullName>
    </submittedName>
</protein>
<name>A0A2A2TQC9_9CYAN</name>
<organism evidence="2 3">
    <name type="scientific">Brunnivagina elsteri CCALA 953</name>
    <dbReference type="NCBI Taxonomy" id="987040"/>
    <lineage>
        <taxon>Bacteria</taxon>
        <taxon>Bacillati</taxon>
        <taxon>Cyanobacteriota</taxon>
        <taxon>Cyanophyceae</taxon>
        <taxon>Nostocales</taxon>
        <taxon>Calotrichaceae</taxon>
        <taxon>Brunnivagina</taxon>
    </lineage>
</organism>
<dbReference type="InterPro" id="IPR002477">
    <property type="entry name" value="Peptidoglycan-bd-like"/>
</dbReference>
<evidence type="ECO:0000259" key="1">
    <source>
        <dbReference type="Pfam" id="PF01471"/>
    </source>
</evidence>
<dbReference type="Pfam" id="PF01471">
    <property type="entry name" value="PG_binding_1"/>
    <property type="match status" value="1"/>
</dbReference>
<proteinExistence type="predicted"/>
<evidence type="ECO:0000313" key="2">
    <source>
        <dbReference type="EMBL" id="PAX60746.1"/>
    </source>
</evidence>
<comment type="caution">
    <text evidence="2">The sequence shown here is derived from an EMBL/GenBank/DDBJ whole genome shotgun (WGS) entry which is preliminary data.</text>
</comment>
<accession>A0A2A2TQC9</accession>
<dbReference type="EMBL" id="NTFS01000001">
    <property type="protein sequence ID" value="PAX60746.1"/>
    <property type="molecule type" value="Genomic_DNA"/>
</dbReference>
<feature type="domain" description="Peptidoglycan binding-like" evidence="1">
    <location>
        <begin position="11"/>
        <end position="65"/>
    </location>
</feature>
<dbReference type="RefSeq" id="WP_095719725.1">
    <property type="nucleotide sequence ID" value="NZ_NTFS01000001.1"/>
</dbReference>
<dbReference type="Gene3D" id="1.10.101.10">
    <property type="entry name" value="PGBD-like superfamily/PGBD"/>
    <property type="match status" value="1"/>
</dbReference>
<dbReference type="InterPro" id="IPR036366">
    <property type="entry name" value="PGBDSf"/>
</dbReference>
<keyword evidence="3" id="KW-1185">Reference proteome</keyword>
<dbReference type="InterPro" id="IPR036365">
    <property type="entry name" value="PGBD-like_sf"/>
</dbReference>
<evidence type="ECO:0000313" key="3">
    <source>
        <dbReference type="Proteomes" id="UP000218238"/>
    </source>
</evidence>
<dbReference type="OrthoDB" id="517943at2"/>
<dbReference type="Proteomes" id="UP000218238">
    <property type="component" value="Unassembled WGS sequence"/>
</dbReference>